<protein>
    <submittedName>
        <fullName evidence="3">ABC transporter, substrate-binding protein, family 5</fullName>
    </submittedName>
</protein>
<dbReference type="Proteomes" id="UP000005959">
    <property type="component" value="Unassembled WGS sequence"/>
</dbReference>
<proteinExistence type="predicted"/>
<dbReference type="InterPro" id="IPR025370">
    <property type="entry name" value="SgrR_HTH_N"/>
</dbReference>
<dbReference type="GO" id="GO:1904680">
    <property type="term" value="F:peptide transmembrane transporter activity"/>
    <property type="evidence" value="ECO:0007669"/>
    <property type="project" value="TreeGrafter"/>
</dbReference>
<evidence type="ECO:0000259" key="1">
    <source>
        <dbReference type="Pfam" id="PF00496"/>
    </source>
</evidence>
<dbReference type="InterPro" id="IPR039424">
    <property type="entry name" value="SBP_5"/>
</dbReference>
<evidence type="ECO:0000313" key="3">
    <source>
        <dbReference type="EMBL" id="EHM43747.1"/>
    </source>
</evidence>
<comment type="caution">
    <text evidence="3">The sequence shown here is derived from an EMBL/GenBank/DDBJ whole genome shotgun (WGS) entry which is preliminary data.</text>
</comment>
<organism evidence="3 4">
    <name type="scientific">Hafnia alvei ATCC 51873</name>
    <dbReference type="NCBI Taxonomy" id="1002364"/>
    <lineage>
        <taxon>Bacteria</taxon>
        <taxon>Pseudomonadati</taxon>
        <taxon>Pseudomonadota</taxon>
        <taxon>Gammaproteobacteria</taxon>
        <taxon>Enterobacterales</taxon>
        <taxon>Hafniaceae</taxon>
        <taxon>Hafnia</taxon>
    </lineage>
</organism>
<dbReference type="Gene3D" id="3.40.190.10">
    <property type="entry name" value="Periplasmic binding protein-like II"/>
    <property type="match status" value="1"/>
</dbReference>
<evidence type="ECO:0000313" key="4">
    <source>
        <dbReference type="Proteomes" id="UP000005959"/>
    </source>
</evidence>
<dbReference type="EMBL" id="AGCI01000037">
    <property type="protein sequence ID" value="EHM43747.1"/>
    <property type="molecule type" value="Genomic_DNA"/>
</dbReference>
<reference evidence="3 4" key="1">
    <citation type="submission" date="2011-08" db="EMBL/GenBank/DDBJ databases">
        <authorList>
            <person name="Weinstock G."/>
            <person name="Sodergren E."/>
            <person name="Clifton S."/>
            <person name="Fulton L."/>
            <person name="Fulton B."/>
            <person name="Courtney L."/>
            <person name="Fronick C."/>
            <person name="Harrison M."/>
            <person name="Strong C."/>
            <person name="Farmer C."/>
            <person name="Delahaunty K."/>
            <person name="Markovic C."/>
            <person name="Hall O."/>
            <person name="Minx P."/>
            <person name="Tomlinson C."/>
            <person name="Mitreva M."/>
            <person name="Hou S."/>
            <person name="Chen J."/>
            <person name="Wollam A."/>
            <person name="Pepin K.H."/>
            <person name="Johnson M."/>
            <person name="Bhonagiri V."/>
            <person name="Zhang X."/>
            <person name="Suruliraj S."/>
            <person name="Warren W."/>
            <person name="Chinwalla A."/>
            <person name="Mardis E.R."/>
            <person name="Wilson R.K."/>
        </authorList>
    </citation>
    <scope>NUCLEOTIDE SEQUENCE [LARGE SCALE GENOMIC DNA]</scope>
    <source>
        <strain evidence="3 4">ATCC 51873</strain>
    </source>
</reference>
<dbReference type="GO" id="GO:0015833">
    <property type="term" value="P:peptide transport"/>
    <property type="evidence" value="ECO:0007669"/>
    <property type="project" value="TreeGrafter"/>
</dbReference>
<sequence length="595" mass="68494">MTDILSYSVWRGIYGTNSEQLKKIIQDLAMRLLQRLSQYQRLNQFAGDDPISTTVAELASVFCCSERHVRTLLTQLQALKWLEWHATAGRGKRARLHCLIPEQQLRATLMQQLLKIGDHQNALKLAERDPGHLNELLMPHLGGQWDSDLPTLRIPYYRTLEPIVPLTLTGRAEQHLAHTIHAGLTRFVTGNSIPQPDLAHHWQTSSDGLRWQFLLRSDLRWHNGQPISAEQLVQTLEQLRSHPRCGSFLDSIEQISLPHALCIRFTLKRPDYWLAHRLADMLCLLPHPDFPEIGAGPFRQISSSDMLIRLEQHSSYHLHRPYLHAIEYWITSSPDQLSVAPSCQHPVKITIGQYEELDSVRPVQRSTSVGFCYIAINQKRGKLTEIQRRYLTTLIREENTLNQLPIENGLIARSSEMLSGWPLPEPTTEPVSLPPKLTLLYHPPAELTALSERLQERLAQAGCELEVRFHDGKRWESREQFEDVDIVLGDRLIGESPEMALENWLRVDILWQAILSHTEQLQCRAVLDDVQLISDETLRHYALRDYYTHLMQQGIIMPLFNYQYQISAPPRVEGVILTAYGWFDFSRAWVPAPTD</sequence>
<feature type="domain" description="Transcriptional regulator SgrR N-terminal HTH" evidence="2">
    <location>
        <begin position="35"/>
        <end position="147"/>
    </location>
</feature>
<dbReference type="Pfam" id="PF12793">
    <property type="entry name" value="SgrR_N"/>
    <property type="match status" value="1"/>
</dbReference>
<dbReference type="HOGENOM" id="CLU_017028_12_3_6"/>
<accession>G9Y5A2</accession>
<dbReference type="PATRIC" id="fig|1002364.3.peg.1573"/>
<dbReference type="PANTHER" id="PTHR30290:SF19">
    <property type="entry name" value="ABC TRANSPORTER PERIPLASMIC BINDING PROTEIN"/>
    <property type="match status" value="1"/>
</dbReference>
<dbReference type="InterPro" id="IPR000914">
    <property type="entry name" value="SBP_5_dom"/>
</dbReference>
<gene>
    <name evidence="3" type="ORF">HMPREF0454_01729</name>
</gene>
<dbReference type="PANTHER" id="PTHR30290">
    <property type="entry name" value="PERIPLASMIC BINDING COMPONENT OF ABC TRANSPORTER"/>
    <property type="match status" value="1"/>
</dbReference>
<name>G9Y5A2_HAFAL</name>
<evidence type="ECO:0000259" key="2">
    <source>
        <dbReference type="Pfam" id="PF12793"/>
    </source>
</evidence>
<dbReference type="AlphaFoldDB" id="G9Y5A2"/>
<feature type="domain" description="Solute-binding protein family 5" evidence="1">
    <location>
        <begin position="194"/>
        <end position="385"/>
    </location>
</feature>
<dbReference type="Pfam" id="PF00496">
    <property type="entry name" value="SBP_bac_5"/>
    <property type="match status" value="1"/>
</dbReference>
<dbReference type="SUPFAM" id="SSF53850">
    <property type="entry name" value="Periplasmic binding protein-like II"/>
    <property type="match status" value="1"/>
</dbReference>